<dbReference type="Pfam" id="PF04029">
    <property type="entry name" value="2-ph_phosp"/>
    <property type="match status" value="1"/>
</dbReference>
<dbReference type="AlphaFoldDB" id="A0A6I4P8M7"/>
<reference evidence="2 3" key="1">
    <citation type="submission" date="2019-12" db="EMBL/GenBank/DDBJ databases">
        <authorList>
            <person name="Kim Y.S."/>
        </authorList>
    </citation>
    <scope>NUCLEOTIDE SEQUENCE [LARGE SCALE GENOMIC DNA]</scope>
    <source>
        <strain evidence="2 3">MMS17-SY077</strain>
    </source>
</reference>
<dbReference type="EMBL" id="WSTA01000122">
    <property type="protein sequence ID" value="MWC00308.1"/>
    <property type="molecule type" value="Genomic_DNA"/>
</dbReference>
<gene>
    <name evidence="2" type="ORF">GB864_17340</name>
</gene>
<dbReference type="InterPro" id="IPR005238">
    <property type="entry name" value="ComB-like"/>
</dbReference>
<evidence type="ECO:0000313" key="3">
    <source>
        <dbReference type="Proteomes" id="UP000438182"/>
    </source>
</evidence>
<keyword evidence="3" id="KW-1185">Reference proteome</keyword>
<dbReference type="GO" id="GO:0000287">
    <property type="term" value="F:magnesium ion binding"/>
    <property type="evidence" value="ECO:0007669"/>
    <property type="project" value="InterPro"/>
</dbReference>
<evidence type="ECO:0000313" key="2">
    <source>
        <dbReference type="EMBL" id="MWC00308.1"/>
    </source>
</evidence>
<protein>
    <recommendedName>
        <fullName evidence="1">Probable 2-phosphosulfolactate phosphatase</fullName>
    </recommendedName>
</protein>
<dbReference type="RefSeq" id="WP_160426943.1">
    <property type="nucleotide sequence ID" value="NZ_WSTA01000122.1"/>
</dbReference>
<accession>A0A6I4P8M7</accession>
<proteinExistence type="predicted"/>
<dbReference type="Proteomes" id="UP000438182">
    <property type="component" value="Unassembled WGS sequence"/>
</dbReference>
<comment type="caution">
    <text evidence="2">The sequence shown here is derived from an EMBL/GenBank/DDBJ whole genome shotgun (WGS) entry which is preliminary data.</text>
</comment>
<sequence length="197" mass="19871">MTANDAFGQAKYQVRHDLGAAGAERILPGAHVAVVVDVLPAIGADGSAGAALAAVLDAARDPHGEPIVVLEAGFRNRTAVARRILDLQEERGIRLFVAVVAAGDADETGAARLVAEDQLAAGAVIDALTALGIDHTSPEAAVSSAAFEGLRHALKHLAGAAGTGAALTAAGRRDEVRAALELDADVDVPERCGAPQA</sequence>
<dbReference type="GO" id="GO:0050532">
    <property type="term" value="F:2-phosphosulfolactate phosphatase activity"/>
    <property type="evidence" value="ECO:0007669"/>
    <property type="project" value="InterPro"/>
</dbReference>
<name>A0A6I4P8M7_9MICO</name>
<dbReference type="SUPFAM" id="SSF142823">
    <property type="entry name" value="ComB-like"/>
    <property type="match status" value="1"/>
</dbReference>
<organism evidence="2 3">
    <name type="scientific">Agromyces seonyuensis</name>
    <dbReference type="NCBI Taxonomy" id="2662446"/>
    <lineage>
        <taxon>Bacteria</taxon>
        <taxon>Bacillati</taxon>
        <taxon>Actinomycetota</taxon>
        <taxon>Actinomycetes</taxon>
        <taxon>Micrococcales</taxon>
        <taxon>Microbacteriaceae</taxon>
        <taxon>Agromyces</taxon>
    </lineage>
</organism>
<evidence type="ECO:0000256" key="1">
    <source>
        <dbReference type="ARBA" id="ARBA00021948"/>
    </source>
</evidence>
<dbReference type="InterPro" id="IPR036702">
    <property type="entry name" value="ComB-like_sf"/>
</dbReference>
<dbReference type="Gene3D" id="3.90.1560.10">
    <property type="entry name" value="ComB-like"/>
    <property type="match status" value="1"/>
</dbReference>